<dbReference type="GO" id="GO:0008324">
    <property type="term" value="F:monoatomic cation transmembrane transporter activity"/>
    <property type="evidence" value="ECO:0007669"/>
    <property type="project" value="InterPro"/>
</dbReference>
<keyword evidence="3 6" id="KW-0812">Transmembrane</keyword>
<keyword evidence="2" id="KW-0813">Transport</keyword>
<dbReference type="InterPro" id="IPR027469">
    <property type="entry name" value="Cation_efflux_TMD_sf"/>
</dbReference>
<evidence type="ECO:0000256" key="5">
    <source>
        <dbReference type="ARBA" id="ARBA00023136"/>
    </source>
</evidence>
<dbReference type="PANTHER" id="PTHR13414:SF9">
    <property type="entry name" value="PROTON-COUPLED ZINC ANTIPORTER SLC30A9, MITOCHONDRIAL"/>
    <property type="match status" value="1"/>
</dbReference>
<dbReference type="PANTHER" id="PTHR13414">
    <property type="entry name" value="HUEL-CATION TRANSPORTER"/>
    <property type="match status" value="1"/>
</dbReference>
<comment type="subcellular location">
    <subcellularLocation>
        <location evidence="1">Membrane</location>
        <topology evidence="1">Multi-pass membrane protein</topology>
    </subcellularLocation>
</comment>
<evidence type="ECO:0000313" key="8">
    <source>
        <dbReference type="EMBL" id="CAB5064534.1"/>
    </source>
</evidence>
<dbReference type="Gene3D" id="1.20.1510.10">
    <property type="entry name" value="Cation efflux protein transmembrane domain"/>
    <property type="match status" value="1"/>
</dbReference>
<dbReference type="InterPro" id="IPR002524">
    <property type="entry name" value="Cation_efflux"/>
</dbReference>
<protein>
    <submittedName>
        <fullName evidence="8">Unannotated protein</fullName>
    </submittedName>
</protein>
<feature type="domain" description="Cation efflux protein transmembrane" evidence="7">
    <location>
        <begin position="9"/>
        <end position="217"/>
    </location>
</feature>
<dbReference type="SUPFAM" id="SSF161111">
    <property type="entry name" value="Cation efflux protein transmembrane domain-like"/>
    <property type="match status" value="1"/>
</dbReference>
<keyword evidence="5 6" id="KW-0472">Membrane</keyword>
<feature type="transmembrane region" description="Helical" evidence="6">
    <location>
        <begin position="9"/>
        <end position="29"/>
    </location>
</feature>
<evidence type="ECO:0000259" key="7">
    <source>
        <dbReference type="Pfam" id="PF01545"/>
    </source>
</evidence>
<dbReference type="InterPro" id="IPR040177">
    <property type="entry name" value="SLC30A9"/>
</dbReference>
<name>A0A6J7UDU6_9ZZZZ</name>
<feature type="transmembrane region" description="Helical" evidence="6">
    <location>
        <begin position="160"/>
        <end position="180"/>
    </location>
</feature>
<sequence>MHEGSRKAIFAAFFANLGIAVAKFTGFLLTSSASLLAESAHSLADTGNQALLLLGGNRSKKTATGRHPFGFGRERYFWAFVVALVLFSMGGVFALYEGIQKLIHPHEGDGFGIAIGILLVAIVLESYSLRTAVKEARHIKDPHQSWWSFIREAKQPELPVVLLEDIGAEIGLALALFGVLMSHFTHEPRWDAVGSASIGILLIVIAIVLAIEMKSLLIGESASANDEDLIRTALANAQDVLQIIHLRTEHLGPEDVLVAAKIEFSSHLTMNELAVAIDQAEVCVREVYPRARIIFIEPDIARPTAEL</sequence>
<dbReference type="InterPro" id="IPR036837">
    <property type="entry name" value="Cation_efflux_CTD_sf"/>
</dbReference>
<evidence type="ECO:0000256" key="3">
    <source>
        <dbReference type="ARBA" id="ARBA00022692"/>
    </source>
</evidence>
<accession>A0A6J7UDU6</accession>
<organism evidence="8">
    <name type="scientific">freshwater metagenome</name>
    <dbReference type="NCBI Taxonomy" id="449393"/>
    <lineage>
        <taxon>unclassified sequences</taxon>
        <taxon>metagenomes</taxon>
        <taxon>ecological metagenomes</taxon>
    </lineage>
</organism>
<dbReference type="GO" id="GO:0006829">
    <property type="term" value="P:zinc ion transport"/>
    <property type="evidence" value="ECO:0007669"/>
    <property type="project" value="InterPro"/>
</dbReference>
<evidence type="ECO:0000256" key="6">
    <source>
        <dbReference type="SAM" id="Phobius"/>
    </source>
</evidence>
<feature type="transmembrane region" description="Helical" evidence="6">
    <location>
        <begin position="76"/>
        <end position="99"/>
    </location>
</feature>
<proteinExistence type="predicted"/>
<dbReference type="EMBL" id="CAFBQU010000015">
    <property type="protein sequence ID" value="CAB5064534.1"/>
    <property type="molecule type" value="Genomic_DNA"/>
</dbReference>
<evidence type="ECO:0000256" key="4">
    <source>
        <dbReference type="ARBA" id="ARBA00022989"/>
    </source>
</evidence>
<dbReference type="Pfam" id="PF01545">
    <property type="entry name" value="Cation_efflux"/>
    <property type="match status" value="1"/>
</dbReference>
<dbReference type="NCBIfam" id="TIGR01297">
    <property type="entry name" value="CDF"/>
    <property type="match status" value="1"/>
</dbReference>
<evidence type="ECO:0000256" key="2">
    <source>
        <dbReference type="ARBA" id="ARBA00022448"/>
    </source>
</evidence>
<keyword evidence="4 6" id="KW-1133">Transmembrane helix</keyword>
<dbReference type="Gene3D" id="3.30.70.1350">
    <property type="entry name" value="Cation efflux protein, cytoplasmic domain"/>
    <property type="match status" value="1"/>
</dbReference>
<feature type="transmembrane region" description="Helical" evidence="6">
    <location>
        <begin position="111"/>
        <end position="129"/>
    </location>
</feature>
<dbReference type="AlphaFoldDB" id="A0A6J7UDU6"/>
<gene>
    <name evidence="8" type="ORF">UFOPK4347_00761</name>
</gene>
<reference evidence="8" key="1">
    <citation type="submission" date="2020-05" db="EMBL/GenBank/DDBJ databases">
        <authorList>
            <person name="Chiriac C."/>
            <person name="Salcher M."/>
            <person name="Ghai R."/>
            <person name="Kavagutti S V."/>
        </authorList>
    </citation>
    <scope>NUCLEOTIDE SEQUENCE</scope>
</reference>
<feature type="transmembrane region" description="Helical" evidence="6">
    <location>
        <begin position="192"/>
        <end position="211"/>
    </location>
</feature>
<dbReference type="InterPro" id="IPR058533">
    <property type="entry name" value="Cation_efflux_TM"/>
</dbReference>
<evidence type="ECO:0000256" key="1">
    <source>
        <dbReference type="ARBA" id="ARBA00004141"/>
    </source>
</evidence>
<dbReference type="GO" id="GO:0016020">
    <property type="term" value="C:membrane"/>
    <property type="evidence" value="ECO:0007669"/>
    <property type="project" value="UniProtKB-SubCell"/>
</dbReference>
<dbReference type="SUPFAM" id="SSF160240">
    <property type="entry name" value="Cation efflux protein cytoplasmic domain-like"/>
    <property type="match status" value="1"/>
</dbReference>